<dbReference type="Proteomes" id="UP000265566">
    <property type="component" value="Chromosome 5"/>
</dbReference>
<dbReference type="Gramene" id="rna31183">
    <property type="protein sequence ID" value="RHN55900.1"/>
    <property type="gene ID" value="gene31183"/>
</dbReference>
<sequence>MVFGMHVLDKSYITKDHVNKILKSLPAKWRRKLTTIQEATDLNKLGSESLISNMEFNHDEAKPKSKSIMLKSKGKNGQRSAG</sequence>
<protein>
    <recommendedName>
        <fullName evidence="3">Aspartyl-tRNA synthetase</fullName>
    </recommendedName>
</protein>
<evidence type="ECO:0008006" key="3">
    <source>
        <dbReference type="Google" id="ProtNLM"/>
    </source>
</evidence>
<reference evidence="2" key="1">
    <citation type="journal article" date="2018" name="Nat. Plants">
        <title>Whole-genome landscape of Medicago truncatula symbiotic genes.</title>
        <authorList>
            <person name="Pecrix Y."/>
            <person name="Gamas P."/>
            <person name="Carrere S."/>
        </authorList>
    </citation>
    <scope>NUCLEOTIDE SEQUENCE</scope>
    <source>
        <tissue evidence="2">Leaves</tissue>
    </source>
</reference>
<dbReference type="AlphaFoldDB" id="A0A396HRC6"/>
<evidence type="ECO:0000256" key="1">
    <source>
        <dbReference type="SAM" id="MobiDB-lite"/>
    </source>
</evidence>
<accession>A0A396HRC6</accession>
<comment type="caution">
    <text evidence="2">The sequence shown here is derived from an EMBL/GenBank/DDBJ whole genome shotgun (WGS) entry which is preliminary data.</text>
</comment>
<gene>
    <name evidence="2" type="ORF">MtrunA17_Chr5g0423461</name>
</gene>
<organism evidence="2">
    <name type="scientific">Medicago truncatula</name>
    <name type="common">Barrel medic</name>
    <name type="synonym">Medicago tribuloides</name>
    <dbReference type="NCBI Taxonomy" id="3880"/>
    <lineage>
        <taxon>Eukaryota</taxon>
        <taxon>Viridiplantae</taxon>
        <taxon>Streptophyta</taxon>
        <taxon>Embryophyta</taxon>
        <taxon>Tracheophyta</taxon>
        <taxon>Spermatophyta</taxon>
        <taxon>Magnoliopsida</taxon>
        <taxon>eudicotyledons</taxon>
        <taxon>Gunneridae</taxon>
        <taxon>Pentapetalae</taxon>
        <taxon>rosids</taxon>
        <taxon>fabids</taxon>
        <taxon>Fabales</taxon>
        <taxon>Fabaceae</taxon>
        <taxon>Papilionoideae</taxon>
        <taxon>50 kb inversion clade</taxon>
        <taxon>NPAAA clade</taxon>
        <taxon>Hologalegina</taxon>
        <taxon>IRL clade</taxon>
        <taxon>Trifolieae</taxon>
        <taxon>Medicago</taxon>
    </lineage>
</organism>
<proteinExistence type="predicted"/>
<dbReference type="EMBL" id="PSQE01000005">
    <property type="protein sequence ID" value="RHN55900.1"/>
    <property type="molecule type" value="Genomic_DNA"/>
</dbReference>
<evidence type="ECO:0000313" key="2">
    <source>
        <dbReference type="EMBL" id="RHN55900.1"/>
    </source>
</evidence>
<name>A0A396HRC6_MEDTR</name>
<feature type="region of interest" description="Disordered" evidence="1">
    <location>
        <begin position="60"/>
        <end position="82"/>
    </location>
</feature>